<protein>
    <recommendedName>
        <fullName evidence="4">Sulfotransferase family protein</fullName>
    </recommendedName>
</protein>
<dbReference type="OrthoDB" id="9804504at2"/>
<evidence type="ECO:0000313" key="3">
    <source>
        <dbReference type="Proteomes" id="UP000265431"/>
    </source>
</evidence>
<proteinExistence type="predicted"/>
<gene>
    <name evidence="2" type="ORF">D1224_15330</name>
</gene>
<dbReference type="RefSeq" id="WP_119380805.1">
    <property type="nucleotide sequence ID" value="NZ_QWGB01000014.1"/>
</dbReference>
<dbReference type="Proteomes" id="UP000265431">
    <property type="component" value="Unassembled WGS sequence"/>
</dbReference>
<dbReference type="InterPro" id="IPR027417">
    <property type="entry name" value="P-loop_NTPase"/>
</dbReference>
<sequence>MIVYIATWPRCGNAFVRNLIYLNYRVITADGYPSKAPWPERLNAEYFSDFIKYQDEGQPPRLALQHGALDLLNDKPDLRRELAAMSETFLVKTHEMPPEDPVDGEAFVCMVRHPVRAVASRRKLLVTKDVMKTARGDYIGGHWSDFHRLWHDSPMPRVSVRYEDVVGKPEVVVRPCAELLGLPELEVVRDLPIAASKALNPERNPGLGNDGWKTVITDEEAAAIWEETGEAASAWGYEPVHEGAQSEQNTTA</sequence>
<evidence type="ECO:0000256" key="1">
    <source>
        <dbReference type="SAM" id="MobiDB-lite"/>
    </source>
</evidence>
<accession>A0A399QSE3</accession>
<dbReference type="Pfam" id="PF13469">
    <property type="entry name" value="Sulfotransfer_3"/>
    <property type="match status" value="1"/>
</dbReference>
<dbReference type="SUPFAM" id="SSF52540">
    <property type="entry name" value="P-loop containing nucleoside triphosphate hydrolases"/>
    <property type="match status" value="1"/>
</dbReference>
<evidence type="ECO:0008006" key="4">
    <source>
        <dbReference type="Google" id="ProtNLM"/>
    </source>
</evidence>
<reference evidence="2 3" key="1">
    <citation type="submission" date="2018-08" db="EMBL/GenBank/DDBJ databases">
        <title>Henriciella mobilis sp. nov., isolated from seawater.</title>
        <authorList>
            <person name="Cheng H."/>
            <person name="Wu Y.-H."/>
            <person name="Xu X.-W."/>
            <person name="Guo L.-L."/>
        </authorList>
    </citation>
    <scope>NUCLEOTIDE SEQUENCE [LARGE SCALE GENOMIC DNA]</scope>
    <source>
        <strain evidence="2 3">CCUG66934</strain>
    </source>
</reference>
<feature type="region of interest" description="Disordered" evidence="1">
    <location>
        <begin position="232"/>
        <end position="252"/>
    </location>
</feature>
<evidence type="ECO:0000313" key="2">
    <source>
        <dbReference type="EMBL" id="RIJ20489.1"/>
    </source>
</evidence>
<dbReference type="EMBL" id="QWGB01000014">
    <property type="protein sequence ID" value="RIJ20489.1"/>
    <property type="molecule type" value="Genomic_DNA"/>
</dbReference>
<keyword evidence="3" id="KW-1185">Reference proteome</keyword>
<dbReference type="AlphaFoldDB" id="A0A399QSE3"/>
<dbReference type="Gene3D" id="3.40.50.300">
    <property type="entry name" value="P-loop containing nucleotide triphosphate hydrolases"/>
    <property type="match status" value="1"/>
</dbReference>
<organism evidence="2 3">
    <name type="scientific">Henriciella barbarensis</name>
    <dbReference type="NCBI Taxonomy" id="86342"/>
    <lineage>
        <taxon>Bacteria</taxon>
        <taxon>Pseudomonadati</taxon>
        <taxon>Pseudomonadota</taxon>
        <taxon>Alphaproteobacteria</taxon>
        <taxon>Hyphomonadales</taxon>
        <taxon>Hyphomonadaceae</taxon>
        <taxon>Henriciella</taxon>
    </lineage>
</organism>
<name>A0A399QSE3_9PROT</name>
<comment type="caution">
    <text evidence="2">The sequence shown here is derived from an EMBL/GenBank/DDBJ whole genome shotgun (WGS) entry which is preliminary data.</text>
</comment>